<dbReference type="AlphaFoldDB" id="A0A7L2U910"/>
<feature type="compositionally biased region" description="Polar residues" evidence="5">
    <location>
        <begin position="165"/>
        <end position="174"/>
    </location>
</feature>
<evidence type="ECO:0000256" key="4">
    <source>
        <dbReference type="ARBA" id="ARBA00023212"/>
    </source>
</evidence>
<comment type="subcellular location">
    <subcellularLocation>
        <location evidence="1">Cytoplasm</location>
        <location evidence="1">Cytoskeleton</location>
    </subcellularLocation>
</comment>
<dbReference type="EMBL" id="VYZW01018339">
    <property type="protein sequence ID" value="NXS42095.1"/>
    <property type="molecule type" value="Genomic_DNA"/>
</dbReference>
<keyword evidence="8" id="KW-1185">Reference proteome</keyword>
<feature type="non-terminal residue" evidence="7">
    <location>
        <position position="681"/>
    </location>
</feature>
<feature type="region of interest" description="Disordered" evidence="5">
    <location>
        <begin position="425"/>
        <end position="448"/>
    </location>
</feature>
<keyword evidence="4" id="KW-0206">Cytoskeleton</keyword>
<evidence type="ECO:0000313" key="7">
    <source>
        <dbReference type="EMBL" id="NXS42095.1"/>
    </source>
</evidence>
<dbReference type="Pfam" id="PF15259">
    <property type="entry name" value="GTSE1_N"/>
    <property type="match status" value="1"/>
</dbReference>
<evidence type="ECO:0000259" key="6">
    <source>
        <dbReference type="Pfam" id="PF15259"/>
    </source>
</evidence>
<feature type="compositionally biased region" description="Polar residues" evidence="5">
    <location>
        <begin position="193"/>
        <end position="203"/>
    </location>
</feature>
<protein>
    <submittedName>
        <fullName evidence="7">GTSE1 protein</fullName>
    </submittedName>
</protein>
<reference evidence="7 8" key="1">
    <citation type="submission" date="2019-09" db="EMBL/GenBank/DDBJ databases">
        <title>Bird 10,000 Genomes (B10K) Project - Family phase.</title>
        <authorList>
            <person name="Zhang G."/>
        </authorList>
    </citation>
    <scope>NUCLEOTIDE SEQUENCE [LARGE SCALE GENOMIC DNA]</scope>
    <source>
        <strain evidence="7">B10K-DU-012-56</strain>
    </source>
</reference>
<gene>
    <name evidence="7" type="primary">Gtse1</name>
    <name evidence="7" type="ORF">BALREX_R00302</name>
</gene>
<accession>A0A7L2U910</accession>
<dbReference type="PANTHER" id="PTHR21584">
    <property type="entry name" value="DIFFERENTIAL DISPLAY AND ACTIVATED BY P53 DDA3 /G2 S PHASE EXPRESSED 1"/>
    <property type="match status" value="1"/>
</dbReference>
<feature type="region of interest" description="Disordered" evidence="5">
    <location>
        <begin position="147"/>
        <end position="366"/>
    </location>
</feature>
<feature type="non-terminal residue" evidence="7">
    <location>
        <position position="1"/>
    </location>
</feature>
<comment type="caution">
    <text evidence="7">The sequence shown here is derived from an EMBL/GenBank/DDBJ whole genome shotgun (WGS) entry which is preliminary data.</text>
</comment>
<evidence type="ECO:0000313" key="8">
    <source>
        <dbReference type="Proteomes" id="UP000528411"/>
    </source>
</evidence>
<feature type="compositionally biased region" description="Polar residues" evidence="5">
    <location>
        <begin position="342"/>
        <end position="366"/>
    </location>
</feature>
<organism evidence="7 8">
    <name type="scientific">Balaeniceps rex</name>
    <name type="common">Shoebill</name>
    <dbReference type="NCBI Taxonomy" id="33584"/>
    <lineage>
        <taxon>Eukaryota</taxon>
        <taxon>Metazoa</taxon>
        <taxon>Chordata</taxon>
        <taxon>Craniata</taxon>
        <taxon>Vertebrata</taxon>
        <taxon>Euteleostomi</taxon>
        <taxon>Archelosauria</taxon>
        <taxon>Archosauria</taxon>
        <taxon>Dinosauria</taxon>
        <taxon>Saurischia</taxon>
        <taxon>Theropoda</taxon>
        <taxon>Coelurosauria</taxon>
        <taxon>Aves</taxon>
        <taxon>Neognathae</taxon>
        <taxon>Neoaves</taxon>
        <taxon>Aequornithes</taxon>
        <taxon>Pelecaniformes</taxon>
        <taxon>Balaenicipitidae</taxon>
        <taxon>Balaeniceps</taxon>
    </lineage>
</organism>
<sequence>SGNEDEVFVGPLGHKEKCIAVNIEAKKSAEKKSVTASDDKLMWSPLTGDKFVEIFKEAHLLALQIETGSKNEQTKISQSEEWENRIIEKFVEDSKSKLKILRNQNIEKSPRAVKRETYCVWDTPACQLPPCFQKESDKLLSDDKTHALRTTPSRSPVKIHVSPTKIASSPLTQEAKTKEGNMKATGKLPIAKPSSTLGKSNLTIEKPKPGKHTSIFTKRDLNSMGSSEDPISDRSSAASDVFESSFSGSSSAQDTKALPAPSKPGLKKTTHLKLPGVAGGLTRKTTSSSSSSVSSMNSSLNSSLPISPIGKNGRSSTSSKASVSGSKLSSSTNRLALARPTRVSSLQPANTEKSTKQARSASTPKISSAVGLANSSASATSSEVVGSGIQRLSSVPSLQKLCQQNKDGSATKGSLCPKPKARVLSVPTSQTKVPVKNGDTPSNKLAPRAVTPSLGLTFSGTLGSAMAVSTPVKVSEDGIFQNYCFPQKSVSMTPASLKRSGLPTPVRRISRFPAVTPKTAPRTAFSPHAASICQSSSFSTTKTLTAGSKQPKESKMQISSSEDEISPAPVLPLALNFSPEKTATEVVENKLKEAEVQNQLAEEKQTEALLVDIGVYKSLPCTLECESRPLIDLSNTPEVNKITPLKPTLSGQVKLIDLSSPLITLSPDVNKENLDSPLLKF</sequence>
<evidence type="ECO:0000256" key="1">
    <source>
        <dbReference type="ARBA" id="ARBA00004245"/>
    </source>
</evidence>
<proteinExistence type="predicted"/>
<dbReference type="CDD" id="cd21864">
    <property type="entry name" value="GTSE1_CTD"/>
    <property type="match status" value="1"/>
</dbReference>
<name>A0A7L2U910_BALRX</name>
<dbReference type="OrthoDB" id="10072587at2759"/>
<dbReference type="Proteomes" id="UP000528411">
    <property type="component" value="Unassembled WGS sequence"/>
</dbReference>
<dbReference type="InterPro" id="IPR026657">
    <property type="entry name" value="DDA3/GTSE-1"/>
</dbReference>
<feature type="domain" description="G2 and S phase-expressed protein 1 N-terminal" evidence="6">
    <location>
        <begin position="3"/>
        <end position="122"/>
    </location>
</feature>
<dbReference type="PANTHER" id="PTHR21584:SF10">
    <property type="entry name" value="G2 AND S PHASE-EXPRESSED PROTEIN 1"/>
    <property type="match status" value="1"/>
</dbReference>
<dbReference type="GO" id="GO:0005881">
    <property type="term" value="C:cytoplasmic microtubule"/>
    <property type="evidence" value="ECO:0007669"/>
    <property type="project" value="TreeGrafter"/>
</dbReference>
<evidence type="ECO:0000256" key="3">
    <source>
        <dbReference type="ARBA" id="ARBA00022553"/>
    </source>
</evidence>
<evidence type="ECO:0000256" key="5">
    <source>
        <dbReference type="SAM" id="MobiDB-lite"/>
    </source>
</evidence>
<feature type="region of interest" description="Disordered" evidence="5">
    <location>
        <begin position="542"/>
        <end position="563"/>
    </location>
</feature>
<feature type="compositionally biased region" description="Low complexity" evidence="5">
    <location>
        <begin position="287"/>
        <end position="331"/>
    </location>
</feature>
<evidence type="ECO:0000256" key="2">
    <source>
        <dbReference type="ARBA" id="ARBA00022490"/>
    </source>
</evidence>
<dbReference type="GO" id="GO:0008017">
    <property type="term" value="F:microtubule binding"/>
    <property type="evidence" value="ECO:0007669"/>
    <property type="project" value="TreeGrafter"/>
</dbReference>
<dbReference type="InterPro" id="IPR032768">
    <property type="entry name" value="GTSE1_N"/>
</dbReference>
<keyword evidence="3" id="KW-0597">Phosphoprotein</keyword>
<keyword evidence="2" id="KW-0963">Cytoplasm</keyword>